<dbReference type="EMBL" id="KQ241829">
    <property type="protein sequence ID" value="KNC83498.1"/>
    <property type="molecule type" value="Genomic_DNA"/>
</dbReference>
<keyword evidence="2" id="KW-0547">Nucleotide-binding</keyword>
<evidence type="ECO:0000259" key="6">
    <source>
        <dbReference type="Pfam" id="PF00152"/>
    </source>
</evidence>
<dbReference type="SUPFAM" id="SSF50249">
    <property type="entry name" value="Nucleic acid-binding proteins"/>
    <property type="match status" value="1"/>
</dbReference>
<dbReference type="Pfam" id="PF01336">
    <property type="entry name" value="tRNA_anti-codon"/>
    <property type="match status" value="1"/>
</dbReference>
<sequence length="338" mass="37892">MSIVYSMSIYTRPRVCAVRVCRQLLAEGYHMRPRIVLQKNNQQPECTRHIHTVRTRLNSEKSTGASLKFIPSARAHKGSLRLKTQYRHSSTVTTSTTTSCRTHTCGDLRAADVSQQVQLSGWVVTKRTFGNDMRFMPLRDAYGTTQLTYAKGACSSDVWDVLEKASTESVISITGDVRLRPEGQSNDDMPTGAVEVVVTAAQLLGSCESLPFPLDDNNVGANMAGIRMERRYLALRSNALQKNIRLRAKVASATRRYLEDRQFVEIETPLLFRRTPEGAREFIVPARASGTFYALPQSPQQYKQVRVVSIAVPVWVAYNTDVRKGSRRGRPLLLLVVN</sequence>
<dbReference type="GO" id="GO:0006422">
    <property type="term" value="P:aspartyl-tRNA aminoacylation"/>
    <property type="evidence" value="ECO:0007669"/>
    <property type="project" value="TreeGrafter"/>
</dbReference>
<keyword evidence="1" id="KW-0436">Ligase</keyword>
<dbReference type="SUPFAM" id="SSF55681">
    <property type="entry name" value="Class II aaRS and biotin synthetases"/>
    <property type="match status" value="1"/>
</dbReference>
<keyword evidence="4" id="KW-0648">Protein biosynthesis</keyword>
<dbReference type="eggNOG" id="KOG2411">
    <property type="taxonomic scope" value="Eukaryota"/>
</dbReference>
<dbReference type="InterPro" id="IPR004365">
    <property type="entry name" value="NA-bd_OB_tRNA"/>
</dbReference>
<evidence type="ECO:0000259" key="7">
    <source>
        <dbReference type="Pfam" id="PF01336"/>
    </source>
</evidence>
<protein>
    <submittedName>
        <fullName evidence="8">Uncharacterized protein</fullName>
    </submittedName>
</protein>
<name>A0A0L0G5G7_9EUKA</name>
<proteinExistence type="predicted"/>
<evidence type="ECO:0000256" key="2">
    <source>
        <dbReference type="ARBA" id="ARBA00022741"/>
    </source>
</evidence>
<dbReference type="InterPro" id="IPR045864">
    <property type="entry name" value="aa-tRNA-synth_II/BPL/LPL"/>
</dbReference>
<dbReference type="Gene3D" id="2.40.50.140">
    <property type="entry name" value="Nucleic acid-binding proteins"/>
    <property type="match status" value="1"/>
</dbReference>
<dbReference type="AlphaFoldDB" id="A0A0L0G5G7"/>
<gene>
    <name evidence="8" type="ORF">SARC_04254</name>
</gene>
<dbReference type="GO" id="GO:0003676">
    <property type="term" value="F:nucleic acid binding"/>
    <property type="evidence" value="ECO:0007669"/>
    <property type="project" value="InterPro"/>
</dbReference>
<dbReference type="Pfam" id="PF00152">
    <property type="entry name" value="tRNA-synt_2"/>
    <property type="match status" value="1"/>
</dbReference>
<accession>A0A0L0G5G7</accession>
<dbReference type="GO" id="GO:0004815">
    <property type="term" value="F:aspartate-tRNA ligase activity"/>
    <property type="evidence" value="ECO:0007669"/>
    <property type="project" value="TreeGrafter"/>
</dbReference>
<dbReference type="OrthoDB" id="439710at2759"/>
<organism evidence="8 9">
    <name type="scientific">Sphaeroforma arctica JP610</name>
    <dbReference type="NCBI Taxonomy" id="667725"/>
    <lineage>
        <taxon>Eukaryota</taxon>
        <taxon>Ichthyosporea</taxon>
        <taxon>Ichthyophonida</taxon>
        <taxon>Sphaeroforma</taxon>
    </lineage>
</organism>
<evidence type="ECO:0000256" key="1">
    <source>
        <dbReference type="ARBA" id="ARBA00022598"/>
    </source>
</evidence>
<dbReference type="Gene3D" id="3.30.930.10">
    <property type="entry name" value="Bira Bifunctional Protein, Domain 2"/>
    <property type="match status" value="1"/>
</dbReference>
<dbReference type="GeneID" id="25904758"/>
<dbReference type="PANTHER" id="PTHR22594:SF5">
    <property type="entry name" value="ASPARTATE--TRNA LIGASE, MITOCHONDRIAL"/>
    <property type="match status" value="1"/>
</dbReference>
<dbReference type="CDD" id="cd04317">
    <property type="entry name" value="EcAspRS_like_N"/>
    <property type="match status" value="1"/>
</dbReference>
<keyword evidence="3" id="KW-0067">ATP-binding</keyword>
<dbReference type="RefSeq" id="XP_014157400.1">
    <property type="nucleotide sequence ID" value="XM_014301925.1"/>
</dbReference>
<evidence type="ECO:0000313" key="9">
    <source>
        <dbReference type="Proteomes" id="UP000054560"/>
    </source>
</evidence>
<dbReference type="STRING" id="667725.A0A0L0G5G7"/>
<dbReference type="GO" id="GO:0005739">
    <property type="term" value="C:mitochondrion"/>
    <property type="evidence" value="ECO:0007669"/>
    <property type="project" value="TreeGrafter"/>
</dbReference>
<evidence type="ECO:0000256" key="4">
    <source>
        <dbReference type="ARBA" id="ARBA00022917"/>
    </source>
</evidence>
<dbReference type="InterPro" id="IPR012340">
    <property type="entry name" value="NA-bd_OB-fold"/>
</dbReference>
<evidence type="ECO:0000313" key="8">
    <source>
        <dbReference type="EMBL" id="KNC83498.1"/>
    </source>
</evidence>
<feature type="domain" description="Aminoacyl-tRNA synthetase class II (D/K/N)" evidence="6">
    <location>
        <begin position="226"/>
        <end position="309"/>
    </location>
</feature>
<keyword evidence="5" id="KW-0030">Aminoacyl-tRNA synthetase</keyword>
<evidence type="ECO:0000256" key="3">
    <source>
        <dbReference type="ARBA" id="ARBA00022840"/>
    </source>
</evidence>
<dbReference type="PANTHER" id="PTHR22594">
    <property type="entry name" value="ASPARTYL/LYSYL-TRNA SYNTHETASE"/>
    <property type="match status" value="1"/>
</dbReference>
<dbReference type="GO" id="GO:0005524">
    <property type="term" value="F:ATP binding"/>
    <property type="evidence" value="ECO:0007669"/>
    <property type="project" value="UniProtKB-KW"/>
</dbReference>
<keyword evidence="9" id="KW-1185">Reference proteome</keyword>
<dbReference type="InterPro" id="IPR004364">
    <property type="entry name" value="Aa-tRNA-synt_II"/>
</dbReference>
<feature type="domain" description="OB" evidence="7">
    <location>
        <begin position="117"/>
        <end position="203"/>
    </location>
</feature>
<reference evidence="8 9" key="1">
    <citation type="submission" date="2011-02" db="EMBL/GenBank/DDBJ databases">
        <title>The Genome Sequence of Sphaeroforma arctica JP610.</title>
        <authorList>
            <consortium name="The Broad Institute Genome Sequencing Platform"/>
            <person name="Russ C."/>
            <person name="Cuomo C."/>
            <person name="Young S.K."/>
            <person name="Zeng Q."/>
            <person name="Gargeya S."/>
            <person name="Alvarado L."/>
            <person name="Berlin A."/>
            <person name="Chapman S.B."/>
            <person name="Chen Z."/>
            <person name="Freedman E."/>
            <person name="Gellesch M."/>
            <person name="Goldberg J."/>
            <person name="Griggs A."/>
            <person name="Gujja S."/>
            <person name="Heilman E."/>
            <person name="Heiman D."/>
            <person name="Howarth C."/>
            <person name="Mehta T."/>
            <person name="Neiman D."/>
            <person name="Pearson M."/>
            <person name="Roberts A."/>
            <person name="Saif S."/>
            <person name="Shea T."/>
            <person name="Shenoy N."/>
            <person name="Sisk P."/>
            <person name="Stolte C."/>
            <person name="Sykes S."/>
            <person name="White J."/>
            <person name="Yandava C."/>
            <person name="Burger G."/>
            <person name="Gray M.W."/>
            <person name="Holland P.W.H."/>
            <person name="King N."/>
            <person name="Lang F.B.F."/>
            <person name="Roger A.J."/>
            <person name="Ruiz-Trillo I."/>
            <person name="Haas B."/>
            <person name="Nusbaum C."/>
            <person name="Birren B."/>
        </authorList>
    </citation>
    <scope>NUCLEOTIDE SEQUENCE [LARGE SCALE GENOMIC DNA]</scope>
    <source>
        <strain evidence="8 9">JP610</strain>
    </source>
</reference>
<dbReference type="InterPro" id="IPR047089">
    <property type="entry name" value="Asp-tRNA-ligase_1_N"/>
</dbReference>
<dbReference type="Proteomes" id="UP000054560">
    <property type="component" value="Unassembled WGS sequence"/>
</dbReference>
<evidence type="ECO:0000256" key="5">
    <source>
        <dbReference type="ARBA" id="ARBA00023146"/>
    </source>
</evidence>